<organism evidence="3 4">
    <name type="scientific">Rhodococcus spelaei</name>
    <dbReference type="NCBI Taxonomy" id="2546320"/>
    <lineage>
        <taxon>Bacteria</taxon>
        <taxon>Bacillati</taxon>
        <taxon>Actinomycetota</taxon>
        <taxon>Actinomycetes</taxon>
        <taxon>Mycobacteriales</taxon>
        <taxon>Nocardiaceae</taxon>
        <taxon>Rhodococcus</taxon>
    </lineage>
</organism>
<dbReference type="EMBL" id="VIGH01000002">
    <property type="protein sequence ID" value="TQF74035.1"/>
    <property type="molecule type" value="Genomic_DNA"/>
</dbReference>
<sequence>MAPKVGGVGFRDDNTGCSHAGGCPRLWRKDMSGMSVRRVVAATGALAVAAGFAVTMGAGAAVAAPGTITWADGAVNFSRTVSNTAPLEGEVVTVTTTVAGANTVNWFEDDHPTCMNYVAGSATVAGIPVALQSQGAGTLRVAGSWPVDATNSPTFSFQYQVGANCPRAAALNSGIQYNGAAASGAYLNQGPAFIVPKNVTTTTLAPVGVLQGGVKSTLKANVLGGRAGDLVQFFAGTNKIGQGSLDANGATSVDWTPASTDAGSHDFTATFLETPFSATSTSAVQTATVAPGNMTTQTTLIIPTTSQTNVDVSLQAQVSPFPGAGTVTFKNGMTVLGTGTVGADGKASVVQNFNVAGDKSITAEFSGAPGYAASTSNVQTLSITTPGATDVATTITFNVPAVAQKGSAIFLTANVAPKAQGGTLQFFSGPEPLGNPVTVTGGVANQTYTFTVNGPVDIRAVYTGAPGYLASEATTTITVADSVPSTGGGTGSASGLGGLFGSS</sequence>
<dbReference type="AlphaFoldDB" id="A0A541BNX5"/>
<evidence type="ECO:0000313" key="3">
    <source>
        <dbReference type="EMBL" id="TQF74035.1"/>
    </source>
</evidence>
<proteinExistence type="predicted"/>
<evidence type="ECO:0000313" key="4">
    <source>
        <dbReference type="Proteomes" id="UP000316256"/>
    </source>
</evidence>
<dbReference type="Pfam" id="PF16640">
    <property type="entry name" value="Big_3_5"/>
    <property type="match status" value="2"/>
</dbReference>
<keyword evidence="1" id="KW-1133">Transmembrane helix</keyword>
<name>A0A541BNX5_9NOCA</name>
<evidence type="ECO:0000256" key="1">
    <source>
        <dbReference type="SAM" id="Phobius"/>
    </source>
</evidence>
<dbReference type="OrthoDB" id="4442848at2"/>
<protein>
    <submittedName>
        <fullName evidence="3">Ig-like domain repeat protein</fullName>
    </submittedName>
</protein>
<feature type="domain" description="Bacterial Ig-like" evidence="2">
    <location>
        <begin position="399"/>
        <end position="480"/>
    </location>
</feature>
<comment type="caution">
    <text evidence="3">The sequence shown here is derived from an EMBL/GenBank/DDBJ whole genome shotgun (WGS) entry which is preliminary data.</text>
</comment>
<keyword evidence="4" id="KW-1185">Reference proteome</keyword>
<gene>
    <name evidence="3" type="ORF">FK531_05055</name>
</gene>
<feature type="transmembrane region" description="Helical" evidence="1">
    <location>
        <begin position="39"/>
        <end position="62"/>
    </location>
</feature>
<keyword evidence="1" id="KW-0812">Transmembrane</keyword>
<dbReference type="Gene3D" id="2.60.40.10">
    <property type="entry name" value="Immunoglobulins"/>
    <property type="match status" value="3"/>
</dbReference>
<dbReference type="GO" id="GO:0005975">
    <property type="term" value="P:carbohydrate metabolic process"/>
    <property type="evidence" value="ECO:0007669"/>
    <property type="project" value="UniProtKB-ARBA"/>
</dbReference>
<feature type="domain" description="Bacterial Ig-like" evidence="2">
    <location>
        <begin position="303"/>
        <end position="384"/>
    </location>
</feature>
<keyword evidence="1" id="KW-0472">Membrane</keyword>
<dbReference type="Proteomes" id="UP000316256">
    <property type="component" value="Unassembled WGS sequence"/>
</dbReference>
<accession>A0A541BNX5</accession>
<reference evidence="3 4" key="1">
    <citation type="submission" date="2019-06" db="EMBL/GenBank/DDBJ databases">
        <title>Rhodococcus spaelei sp. nov., isolated from a cave.</title>
        <authorList>
            <person name="Lee S.D."/>
        </authorList>
    </citation>
    <scope>NUCLEOTIDE SEQUENCE [LARGE SCALE GENOMIC DNA]</scope>
    <source>
        <strain evidence="3 4">C9-5</strain>
    </source>
</reference>
<dbReference type="InterPro" id="IPR013783">
    <property type="entry name" value="Ig-like_fold"/>
</dbReference>
<evidence type="ECO:0000259" key="2">
    <source>
        <dbReference type="Pfam" id="PF16640"/>
    </source>
</evidence>
<dbReference type="InterPro" id="IPR032109">
    <property type="entry name" value="Big_3_5"/>
</dbReference>